<sequence length="104" mass="11724">MAGATPPTGAPYSPAYALVFTEQYNRKAFRFLKRHPELRQQYLKTLQVLELNPAHPSLRLHALQGKLEGLHSVSINLSHRITLELLIQDSQIIPVNVGDHDAVY</sequence>
<keyword evidence="2" id="KW-1185">Reference proteome</keyword>
<dbReference type="Proteomes" id="UP001268089">
    <property type="component" value="Unassembled WGS sequence"/>
</dbReference>
<keyword evidence="1" id="KW-0378">Hydrolase</keyword>
<dbReference type="InterPro" id="IPR035093">
    <property type="entry name" value="RelE/ParE_toxin_dom_sf"/>
</dbReference>
<keyword evidence="1" id="KW-0255">Endonuclease</keyword>
<dbReference type="Gene3D" id="3.30.2310.20">
    <property type="entry name" value="RelE-like"/>
    <property type="match status" value="1"/>
</dbReference>
<keyword evidence="1" id="KW-0540">Nuclease</keyword>
<accession>A0ABU1ZJ34</accession>
<name>A0ABU1ZJ34_9BURK</name>
<protein>
    <submittedName>
        <fullName evidence="1">mRNA-degrading endonuclease YafQ of YafQ-DinJ toxin-antitoxin module</fullName>
    </submittedName>
</protein>
<evidence type="ECO:0000313" key="1">
    <source>
        <dbReference type="EMBL" id="MDR7305498.1"/>
    </source>
</evidence>
<comment type="caution">
    <text evidence="1">The sequence shown here is derived from an EMBL/GenBank/DDBJ whole genome shotgun (WGS) entry which is preliminary data.</text>
</comment>
<dbReference type="RefSeq" id="WP_310339615.1">
    <property type="nucleotide sequence ID" value="NZ_JAVDXO010000001.1"/>
</dbReference>
<dbReference type="EMBL" id="JAVDXO010000001">
    <property type="protein sequence ID" value="MDR7305498.1"/>
    <property type="molecule type" value="Genomic_DNA"/>
</dbReference>
<dbReference type="GO" id="GO:0004519">
    <property type="term" value="F:endonuclease activity"/>
    <property type="evidence" value="ECO:0007669"/>
    <property type="project" value="UniProtKB-KW"/>
</dbReference>
<gene>
    <name evidence="1" type="ORF">J2X15_000764</name>
</gene>
<dbReference type="SUPFAM" id="SSF143011">
    <property type="entry name" value="RelE-like"/>
    <property type="match status" value="1"/>
</dbReference>
<evidence type="ECO:0000313" key="2">
    <source>
        <dbReference type="Proteomes" id="UP001268089"/>
    </source>
</evidence>
<reference evidence="1 2" key="1">
    <citation type="submission" date="2023-07" db="EMBL/GenBank/DDBJ databases">
        <title>Sorghum-associated microbial communities from plants grown in Nebraska, USA.</title>
        <authorList>
            <person name="Schachtman D."/>
        </authorList>
    </citation>
    <scope>NUCLEOTIDE SEQUENCE [LARGE SCALE GENOMIC DNA]</scope>
    <source>
        <strain evidence="1 2">BE308</strain>
    </source>
</reference>
<proteinExistence type="predicted"/>
<organism evidence="1 2">
    <name type="scientific">Rhodoferax saidenbachensis</name>
    <dbReference type="NCBI Taxonomy" id="1484693"/>
    <lineage>
        <taxon>Bacteria</taxon>
        <taxon>Pseudomonadati</taxon>
        <taxon>Pseudomonadota</taxon>
        <taxon>Betaproteobacteria</taxon>
        <taxon>Burkholderiales</taxon>
        <taxon>Comamonadaceae</taxon>
        <taxon>Rhodoferax</taxon>
    </lineage>
</organism>